<reference evidence="2 3" key="2">
    <citation type="journal article" date="2017" name="Front. Plant Sci.">
        <title>Gene Classification and Mining of Molecular Markers Useful in Red Clover (Trifolium pratense) Breeding.</title>
        <authorList>
            <person name="Istvanek J."/>
            <person name="Dluhosova J."/>
            <person name="Dluhos P."/>
            <person name="Patkova L."/>
            <person name="Nedelnik J."/>
            <person name="Repkova J."/>
        </authorList>
    </citation>
    <scope>NUCLEOTIDE SEQUENCE [LARGE SCALE GENOMIC DNA]</scope>
    <source>
        <strain evidence="3">cv. Tatra</strain>
        <tissue evidence="2">Young leaves</tissue>
    </source>
</reference>
<feature type="non-terminal residue" evidence="2">
    <location>
        <position position="52"/>
    </location>
</feature>
<sequence length="52" mass="5769">MGSCCSKPKEKTNDDDNKNKLKSDFASKIKEIKNEGVLIAEARKLTRCHSTG</sequence>
<accession>A0A2K3KK89</accession>
<name>A0A2K3KK89_TRIPR</name>
<comment type="caution">
    <text evidence="2">The sequence shown here is derived from an EMBL/GenBank/DDBJ whole genome shotgun (WGS) entry which is preliminary data.</text>
</comment>
<gene>
    <name evidence="2" type="ORF">L195_g063181</name>
</gene>
<protein>
    <submittedName>
        <fullName evidence="2">Uncharacterized protein</fullName>
    </submittedName>
</protein>
<dbReference type="EMBL" id="ASHM01197799">
    <property type="protein sequence ID" value="PNX66715.1"/>
    <property type="molecule type" value="Genomic_DNA"/>
</dbReference>
<evidence type="ECO:0000256" key="1">
    <source>
        <dbReference type="SAM" id="MobiDB-lite"/>
    </source>
</evidence>
<organism evidence="2 3">
    <name type="scientific">Trifolium pratense</name>
    <name type="common">Red clover</name>
    <dbReference type="NCBI Taxonomy" id="57577"/>
    <lineage>
        <taxon>Eukaryota</taxon>
        <taxon>Viridiplantae</taxon>
        <taxon>Streptophyta</taxon>
        <taxon>Embryophyta</taxon>
        <taxon>Tracheophyta</taxon>
        <taxon>Spermatophyta</taxon>
        <taxon>Magnoliopsida</taxon>
        <taxon>eudicotyledons</taxon>
        <taxon>Gunneridae</taxon>
        <taxon>Pentapetalae</taxon>
        <taxon>rosids</taxon>
        <taxon>fabids</taxon>
        <taxon>Fabales</taxon>
        <taxon>Fabaceae</taxon>
        <taxon>Papilionoideae</taxon>
        <taxon>50 kb inversion clade</taxon>
        <taxon>NPAAA clade</taxon>
        <taxon>Hologalegina</taxon>
        <taxon>IRL clade</taxon>
        <taxon>Trifolieae</taxon>
        <taxon>Trifolium</taxon>
    </lineage>
</organism>
<proteinExistence type="predicted"/>
<dbReference type="AlphaFoldDB" id="A0A2K3KK89"/>
<dbReference type="Proteomes" id="UP000236291">
    <property type="component" value="Unassembled WGS sequence"/>
</dbReference>
<evidence type="ECO:0000313" key="3">
    <source>
        <dbReference type="Proteomes" id="UP000236291"/>
    </source>
</evidence>
<reference evidence="2 3" key="1">
    <citation type="journal article" date="2014" name="Am. J. Bot.">
        <title>Genome assembly and annotation for red clover (Trifolium pratense; Fabaceae).</title>
        <authorList>
            <person name="Istvanek J."/>
            <person name="Jaros M."/>
            <person name="Krenek A."/>
            <person name="Repkova J."/>
        </authorList>
    </citation>
    <scope>NUCLEOTIDE SEQUENCE [LARGE SCALE GENOMIC DNA]</scope>
    <source>
        <strain evidence="3">cv. Tatra</strain>
        <tissue evidence="2">Young leaves</tissue>
    </source>
</reference>
<evidence type="ECO:0000313" key="2">
    <source>
        <dbReference type="EMBL" id="PNX66715.1"/>
    </source>
</evidence>
<feature type="region of interest" description="Disordered" evidence="1">
    <location>
        <begin position="1"/>
        <end position="20"/>
    </location>
</feature>
<feature type="compositionally biased region" description="Basic and acidic residues" evidence="1">
    <location>
        <begin position="7"/>
        <end position="20"/>
    </location>
</feature>